<gene>
    <name evidence="5" type="ORF">Vafri_21277</name>
</gene>
<keyword evidence="3" id="KW-0808">Transferase</keyword>
<dbReference type="InterPro" id="IPR050390">
    <property type="entry name" value="C5-Methyltransferase"/>
</dbReference>
<reference evidence="5" key="1">
    <citation type="journal article" date="2021" name="Proc. Natl. Acad. Sci. U.S.A.">
        <title>Three genomes in the algal genus Volvox reveal the fate of a haploid sex-determining region after a transition to homothallism.</title>
        <authorList>
            <person name="Yamamoto K."/>
            <person name="Hamaji T."/>
            <person name="Kawai-Toyooka H."/>
            <person name="Matsuzaki R."/>
            <person name="Takahashi F."/>
            <person name="Nishimura Y."/>
            <person name="Kawachi M."/>
            <person name="Noguchi H."/>
            <person name="Minakuchi Y."/>
            <person name="Umen J.G."/>
            <person name="Toyoda A."/>
            <person name="Nozaki H."/>
        </authorList>
    </citation>
    <scope>NUCLEOTIDE SEQUENCE</scope>
    <source>
        <strain evidence="5">NIES-3780</strain>
    </source>
</reference>
<dbReference type="Pfam" id="PF00145">
    <property type="entry name" value="DNA_methylase"/>
    <property type="match status" value="1"/>
</dbReference>
<name>A0A8J4FB12_9CHLO</name>
<dbReference type="AlphaFoldDB" id="A0A8J4FB12"/>
<dbReference type="Proteomes" id="UP000747399">
    <property type="component" value="Unassembled WGS sequence"/>
</dbReference>
<feature type="non-terminal residue" evidence="5">
    <location>
        <position position="1"/>
    </location>
</feature>
<dbReference type="GO" id="GO:0044027">
    <property type="term" value="P:negative regulation of gene expression via chromosomal CpG island methylation"/>
    <property type="evidence" value="ECO:0007669"/>
    <property type="project" value="TreeGrafter"/>
</dbReference>
<dbReference type="SUPFAM" id="SSF53335">
    <property type="entry name" value="S-adenosyl-L-methionine-dependent methyltransferases"/>
    <property type="match status" value="1"/>
</dbReference>
<dbReference type="GO" id="GO:0005634">
    <property type="term" value="C:nucleus"/>
    <property type="evidence" value="ECO:0007669"/>
    <property type="project" value="TreeGrafter"/>
</dbReference>
<sequence length="100" mass="11272">GTPCNNFTGLNLHAPRTNILDDNMNRLILTVLEVIKFLRPKYVYLEQVPSAMIKENGMWIRTVLGHLECLGYQYEVGDIASGGPHCLRWAATCRVRLVDG</sequence>
<protein>
    <recommendedName>
        <fullName evidence="1">DNA (cytosine-5-)-methyltransferase</fullName>
        <ecNumber evidence="1">2.1.1.37</ecNumber>
    </recommendedName>
</protein>
<dbReference type="GO" id="GO:0003886">
    <property type="term" value="F:DNA (cytosine-5-)-methyltransferase activity"/>
    <property type="evidence" value="ECO:0007669"/>
    <property type="project" value="UniProtKB-EC"/>
</dbReference>
<keyword evidence="6" id="KW-1185">Reference proteome</keyword>
<dbReference type="GO" id="GO:0032259">
    <property type="term" value="P:methylation"/>
    <property type="evidence" value="ECO:0007669"/>
    <property type="project" value="UniProtKB-KW"/>
</dbReference>
<evidence type="ECO:0000256" key="1">
    <source>
        <dbReference type="ARBA" id="ARBA00011975"/>
    </source>
</evidence>
<dbReference type="Gene3D" id="3.40.50.150">
    <property type="entry name" value="Vaccinia Virus protein VP39"/>
    <property type="match status" value="1"/>
</dbReference>
<evidence type="ECO:0000313" key="5">
    <source>
        <dbReference type="EMBL" id="GIL67749.1"/>
    </source>
</evidence>
<dbReference type="InterPro" id="IPR001525">
    <property type="entry name" value="C5_MeTfrase"/>
</dbReference>
<keyword evidence="4" id="KW-0949">S-adenosyl-L-methionine</keyword>
<dbReference type="EC" id="2.1.1.37" evidence="1"/>
<proteinExistence type="predicted"/>
<accession>A0A8J4FB12</accession>
<comment type="caution">
    <text evidence="5">The sequence shown here is derived from an EMBL/GenBank/DDBJ whole genome shotgun (WGS) entry which is preliminary data.</text>
</comment>
<dbReference type="PANTHER" id="PTHR10629">
    <property type="entry name" value="CYTOSINE-SPECIFIC METHYLTRANSFERASE"/>
    <property type="match status" value="1"/>
</dbReference>
<evidence type="ECO:0000313" key="6">
    <source>
        <dbReference type="Proteomes" id="UP000747399"/>
    </source>
</evidence>
<dbReference type="PANTHER" id="PTHR10629:SF52">
    <property type="entry name" value="DNA (CYTOSINE-5)-METHYLTRANSFERASE 1"/>
    <property type="match status" value="1"/>
</dbReference>
<dbReference type="EMBL" id="BNCO01000103">
    <property type="protein sequence ID" value="GIL67749.1"/>
    <property type="molecule type" value="Genomic_DNA"/>
</dbReference>
<evidence type="ECO:0000256" key="2">
    <source>
        <dbReference type="ARBA" id="ARBA00022603"/>
    </source>
</evidence>
<keyword evidence="2" id="KW-0489">Methyltransferase</keyword>
<dbReference type="InterPro" id="IPR029063">
    <property type="entry name" value="SAM-dependent_MTases_sf"/>
</dbReference>
<organism evidence="5 6">
    <name type="scientific">Volvox africanus</name>
    <dbReference type="NCBI Taxonomy" id="51714"/>
    <lineage>
        <taxon>Eukaryota</taxon>
        <taxon>Viridiplantae</taxon>
        <taxon>Chlorophyta</taxon>
        <taxon>core chlorophytes</taxon>
        <taxon>Chlorophyceae</taxon>
        <taxon>CS clade</taxon>
        <taxon>Chlamydomonadales</taxon>
        <taxon>Volvocaceae</taxon>
        <taxon>Volvox</taxon>
    </lineage>
</organism>
<dbReference type="GO" id="GO:0003677">
    <property type="term" value="F:DNA binding"/>
    <property type="evidence" value="ECO:0007669"/>
    <property type="project" value="TreeGrafter"/>
</dbReference>
<feature type="non-terminal residue" evidence="5">
    <location>
        <position position="100"/>
    </location>
</feature>
<evidence type="ECO:0000256" key="3">
    <source>
        <dbReference type="ARBA" id="ARBA00022679"/>
    </source>
</evidence>
<evidence type="ECO:0000256" key="4">
    <source>
        <dbReference type="ARBA" id="ARBA00022691"/>
    </source>
</evidence>